<dbReference type="AlphaFoldDB" id="A0A5S4V8K8"/>
<dbReference type="Pfam" id="PF04480">
    <property type="entry name" value="DUF559"/>
    <property type="match status" value="1"/>
</dbReference>
<dbReference type="InterPro" id="IPR011335">
    <property type="entry name" value="Restrct_endonuc-II-like"/>
</dbReference>
<dbReference type="Proteomes" id="UP000325243">
    <property type="component" value="Unassembled WGS sequence"/>
</dbReference>
<dbReference type="EMBL" id="VSSB01000001">
    <property type="protein sequence ID" value="TYL54379.1"/>
    <property type="molecule type" value="Genomic_DNA"/>
</dbReference>
<organism evidence="2 3">
    <name type="scientific">Agromyces mariniharenae</name>
    <dbReference type="NCBI Taxonomy" id="2604423"/>
    <lineage>
        <taxon>Bacteria</taxon>
        <taxon>Bacillati</taxon>
        <taxon>Actinomycetota</taxon>
        <taxon>Actinomycetes</taxon>
        <taxon>Micrococcales</taxon>
        <taxon>Microbacteriaceae</taxon>
        <taxon>Agromyces</taxon>
    </lineage>
</organism>
<reference evidence="2 3" key="1">
    <citation type="submission" date="2019-08" db="EMBL/GenBank/DDBJ databases">
        <authorList>
            <person name="Hu J."/>
        </authorList>
    </citation>
    <scope>NUCLEOTIDE SEQUENCE [LARGE SCALE GENOMIC DNA]</scope>
    <source>
        <strain evidence="2 3">NEAU-184</strain>
    </source>
</reference>
<proteinExistence type="predicted"/>
<evidence type="ECO:0000259" key="1">
    <source>
        <dbReference type="Pfam" id="PF04480"/>
    </source>
</evidence>
<comment type="caution">
    <text evidence="2">The sequence shown here is derived from an EMBL/GenBank/DDBJ whole genome shotgun (WGS) entry which is preliminary data.</text>
</comment>
<accession>A0A5S4V8K8</accession>
<feature type="domain" description="DUF559" evidence="1">
    <location>
        <begin position="249"/>
        <end position="326"/>
    </location>
</feature>
<dbReference type="RefSeq" id="WP_148733911.1">
    <property type="nucleotide sequence ID" value="NZ_VSSB01000001.1"/>
</dbReference>
<gene>
    <name evidence="2" type="ORF">FYC51_12570</name>
</gene>
<dbReference type="SUPFAM" id="SSF52980">
    <property type="entry name" value="Restriction endonuclease-like"/>
    <property type="match status" value="1"/>
</dbReference>
<dbReference type="InterPro" id="IPR007569">
    <property type="entry name" value="DUF559"/>
</dbReference>
<evidence type="ECO:0000313" key="2">
    <source>
        <dbReference type="EMBL" id="TYL54379.1"/>
    </source>
</evidence>
<sequence length="335" mass="37162">MEDRTESPSASCTTSECLRSRRGLRWMRPVLNSPAMHAAVTGSRRCTALRIDERNASTMELERWAGARSGVVHQHDAIRAGFTRYAVRRGLERGQLRRIRGPWLATADASPSLVRAARIGGRLACVSATRHHGLWTLDDATIHVAVPPHSSRHQADGAVLHWSEGPMATHPYELVEPVVNALMHVADCRPFDEAVAVWESALNSRRVSAGMLARLPMRSAAARLVRSTSTTLSDSGIESIPVVRLARIGIVARQQVVLDGHPVDLLIGERLVVQIDGFESHRRAVQRERDLAQDRRLRLLGFTVFRYGYRQVLTEWDTVESEIRLAVAQGLHVAG</sequence>
<protein>
    <submittedName>
        <fullName evidence="2">DUF559 domain-containing protein</fullName>
    </submittedName>
</protein>
<keyword evidence="3" id="KW-1185">Reference proteome</keyword>
<evidence type="ECO:0000313" key="3">
    <source>
        <dbReference type="Proteomes" id="UP000325243"/>
    </source>
</evidence>
<dbReference type="Gene3D" id="3.40.960.10">
    <property type="entry name" value="VSR Endonuclease"/>
    <property type="match status" value="1"/>
</dbReference>
<name>A0A5S4V8K8_9MICO</name>